<proteinExistence type="predicted"/>
<dbReference type="Proteomes" id="UP000054526">
    <property type="component" value="Unassembled WGS sequence"/>
</dbReference>
<reference evidence="2 3" key="1">
    <citation type="submission" date="2014-12" db="EMBL/GenBank/DDBJ databases">
        <title>Draft genome sequence of Cohnella kolymensis strain B-2846.</title>
        <authorList>
            <person name="Karlyshev A.V."/>
            <person name="Kudryashova E.B."/>
        </authorList>
    </citation>
    <scope>NUCLEOTIDE SEQUENCE [LARGE SCALE GENOMIC DNA]</scope>
    <source>
        <strain evidence="2 3">VKM B-2846</strain>
    </source>
</reference>
<dbReference type="RefSeq" id="WP_041064171.1">
    <property type="nucleotide sequence ID" value="NZ_JXAL01000022.1"/>
</dbReference>
<dbReference type="EMBL" id="JXAL01000022">
    <property type="protein sequence ID" value="KIL35376.1"/>
    <property type="molecule type" value="Genomic_DNA"/>
</dbReference>
<dbReference type="PROSITE" id="PS51272">
    <property type="entry name" value="SLH"/>
    <property type="match status" value="1"/>
</dbReference>
<gene>
    <name evidence="2" type="ORF">SD71_13725</name>
</gene>
<dbReference type="Pfam" id="PF00395">
    <property type="entry name" value="SLH"/>
    <property type="match status" value="1"/>
</dbReference>
<sequence>MIARALKATKKLQDVSNTDSIISTFSDAKDIHASLRLGVAFATSKGLVIGNAGKFNPKSNASRAEAAVILYRLFNYK</sequence>
<evidence type="ECO:0000259" key="1">
    <source>
        <dbReference type="PROSITE" id="PS51272"/>
    </source>
</evidence>
<organism evidence="2 3">
    <name type="scientific">Cohnella kolymensis</name>
    <dbReference type="NCBI Taxonomy" id="1590652"/>
    <lineage>
        <taxon>Bacteria</taxon>
        <taxon>Bacillati</taxon>
        <taxon>Bacillota</taxon>
        <taxon>Bacilli</taxon>
        <taxon>Bacillales</taxon>
        <taxon>Paenibacillaceae</taxon>
        <taxon>Cohnella</taxon>
    </lineage>
</organism>
<name>A0ABR5A307_9BACL</name>
<accession>A0ABR5A307</accession>
<protein>
    <recommendedName>
        <fullName evidence="1">SLH domain-containing protein</fullName>
    </recommendedName>
</protein>
<feature type="domain" description="SLH" evidence="1">
    <location>
        <begin position="22"/>
        <end position="77"/>
    </location>
</feature>
<evidence type="ECO:0000313" key="3">
    <source>
        <dbReference type="Proteomes" id="UP000054526"/>
    </source>
</evidence>
<evidence type="ECO:0000313" key="2">
    <source>
        <dbReference type="EMBL" id="KIL35376.1"/>
    </source>
</evidence>
<dbReference type="InterPro" id="IPR001119">
    <property type="entry name" value="SLH_dom"/>
</dbReference>
<keyword evidence="3" id="KW-1185">Reference proteome</keyword>
<comment type="caution">
    <text evidence="2">The sequence shown here is derived from an EMBL/GenBank/DDBJ whole genome shotgun (WGS) entry which is preliminary data.</text>
</comment>